<evidence type="ECO:0000313" key="3">
    <source>
        <dbReference type="Proteomes" id="UP000006039"/>
    </source>
</evidence>
<accession>J3PHQ2</accession>
<evidence type="ECO:0000313" key="1">
    <source>
        <dbReference type="EMBL" id="EJT69414.1"/>
    </source>
</evidence>
<reference evidence="1" key="2">
    <citation type="submission" date="2010-07" db="EMBL/GenBank/DDBJ databases">
        <authorList>
            <consortium name="The Broad Institute Genome Sequencing Platform"/>
            <consortium name="Broad Institute Genome Sequencing Center for Infectious Disease"/>
            <person name="Ma L.-J."/>
            <person name="Dead R."/>
            <person name="Young S."/>
            <person name="Zeng Q."/>
            <person name="Koehrsen M."/>
            <person name="Alvarado L."/>
            <person name="Berlin A."/>
            <person name="Chapman S.B."/>
            <person name="Chen Z."/>
            <person name="Freedman E."/>
            <person name="Gellesch M."/>
            <person name="Goldberg J."/>
            <person name="Griggs A."/>
            <person name="Gujja S."/>
            <person name="Heilman E.R."/>
            <person name="Heiman D."/>
            <person name="Hepburn T."/>
            <person name="Howarth C."/>
            <person name="Jen D."/>
            <person name="Larson L."/>
            <person name="Mehta T."/>
            <person name="Neiman D."/>
            <person name="Pearson M."/>
            <person name="Roberts A."/>
            <person name="Saif S."/>
            <person name="Shea T."/>
            <person name="Shenoy N."/>
            <person name="Sisk P."/>
            <person name="Stolte C."/>
            <person name="Sykes S."/>
            <person name="Walk T."/>
            <person name="White J."/>
            <person name="Yandava C."/>
            <person name="Haas B."/>
            <person name="Nusbaum C."/>
            <person name="Birren B."/>
        </authorList>
    </citation>
    <scope>NUCLEOTIDE SEQUENCE</scope>
    <source>
        <strain evidence="1">R3-111a-1</strain>
    </source>
</reference>
<dbReference type="EnsemblFungi" id="EJT69414">
    <property type="protein sequence ID" value="EJT69414"/>
    <property type="gene ID" value="GGTG_13033"/>
</dbReference>
<keyword evidence="3" id="KW-1185">Reference proteome</keyword>
<dbReference type="VEuPathDB" id="FungiDB:GGTG_13033"/>
<reference evidence="1" key="3">
    <citation type="submission" date="2010-09" db="EMBL/GenBank/DDBJ databases">
        <title>Annotation of Gaeumannomyces graminis var. tritici R3-111a-1.</title>
        <authorList>
            <consortium name="The Broad Institute Genome Sequencing Platform"/>
            <person name="Ma L.-J."/>
            <person name="Dead R."/>
            <person name="Young S.K."/>
            <person name="Zeng Q."/>
            <person name="Gargeya S."/>
            <person name="Fitzgerald M."/>
            <person name="Haas B."/>
            <person name="Abouelleil A."/>
            <person name="Alvarado L."/>
            <person name="Arachchi H.M."/>
            <person name="Berlin A."/>
            <person name="Brown A."/>
            <person name="Chapman S.B."/>
            <person name="Chen Z."/>
            <person name="Dunbar C."/>
            <person name="Freedman E."/>
            <person name="Gearin G."/>
            <person name="Gellesch M."/>
            <person name="Goldberg J."/>
            <person name="Griggs A."/>
            <person name="Gujja S."/>
            <person name="Heiman D."/>
            <person name="Howarth C."/>
            <person name="Larson L."/>
            <person name="Lui A."/>
            <person name="MacDonald P.J.P."/>
            <person name="Mehta T."/>
            <person name="Montmayeur A."/>
            <person name="Murphy C."/>
            <person name="Neiman D."/>
            <person name="Pearson M."/>
            <person name="Priest M."/>
            <person name="Roberts A."/>
            <person name="Saif S."/>
            <person name="Shea T."/>
            <person name="Shenoy N."/>
            <person name="Sisk P."/>
            <person name="Stolte C."/>
            <person name="Sykes S."/>
            <person name="Yandava C."/>
            <person name="Wortman J."/>
            <person name="Nusbaum C."/>
            <person name="Birren B."/>
        </authorList>
    </citation>
    <scope>NUCLEOTIDE SEQUENCE</scope>
    <source>
        <strain evidence="1">R3-111a-1</strain>
    </source>
</reference>
<dbReference type="GeneID" id="20353491"/>
<evidence type="ECO:0008006" key="4">
    <source>
        <dbReference type="Google" id="ProtNLM"/>
    </source>
</evidence>
<proteinExistence type="predicted"/>
<dbReference type="HOGENOM" id="CLU_1428056_0_0_1"/>
<name>J3PHQ2_GAET3</name>
<protein>
    <recommendedName>
        <fullName evidence="4">RNase III domain-containing protein</fullName>
    </recommendedName>
</protein>
<reference evidence="3" key="1">
    <citation type="submission" date="2010-07" db="EMBL/GenBank/DDBJ databases">
        <title>The genome sequence of Gaeumannomyces graminis var. tritici strain R3-111a-1.</title>
        <authorList>
            <consortium name="The Broad Institute Genome Sequencing Platform"/>
            <person name="Ma L.-J."/>
            <person name="Dead R."/>
            <person name="Young S."/>
            <person name="Zeng Q."/>
            <person name="Koehrsen M."/>
            <person name="Alvarado L."/>
            <person name="Berlin A."/>
            <person name="Chapman S.B."/>
            <person name="Chen Z."/>
            <person name="Freedman E."/>
            <person name="Gellesch M."/>
            <person name="Goldberg J."/>
            <person name="Griggs A."/>
            <person name="Gujja S."/>
            <person name="Heilman E.R."/>
            <person name="Heiman D."/>
            <person name="Hepburn T."/>
            <person name="Howarth C."/>
            <person name="Jen D."/>
            <person name="Larson L."/>
            <person name="Mehta T."/>
            <person name="Neiman D."/>
            <person name="Pearson M."/>
            <person name="Roberts A."/>
            <person name="Saif S."/>
            <person name="Shea T."/>
            <person name="Shenoy N."/>
            <person name="Sisk P."/>
            <person name="Stolte C."/>
            <person name="Sykes S."/>
            <person name="Walk T."/>
            <person name="White J."/>
            <person name="Yandava C."/>
            <person name="Haas B."/>
            <person name="Nusbaum C."/>
            <person name="Birren B."/>
        </authorList>
    </citation>
    <scope>NUCLEOTIDE SEQUENCE [LARGE SCALE GENOMIC DNA]</scope>
    <source>
        <strain evidence="3">R3-111a-1</strain>
    </source>
</reference>
<organism evidence="1">
    <name type="scientific">Gaeumannomyces tritici (strain R3-111a-1)</name>
    <name type="common">Wheat and barley take-all root rot fungus</name>
    <name type="synonym">Gaeumannomyces graminis var. tritici</name>
    <dbReference type="NCBI Taxonomy" id="644352"/>
    <lineage>
        <taxon>Eukaryota</taxon>
        <taxon>Fungi</taxon>
        <taxon>Dikarya</taxon>
        <taxon>Ascomycota</taxon>
        <taxon>Pezizomycotina</taxon>
        <taxon>Sordariomycetes</taxon>
        <taxon>Sordariomycetidae</taxon>
        <taxon>Magnaporthales</taxon>
        <taxon>Magnaporthaceae</taxon>
        <taxon>Gaeumannomyces</taxon>
    </lineage>
</organism>
<gene>
    <name evidence="2" type="primary">20353491</name>
    <name evidence="1" type="ORF">GGTG_13033</name>
</gene>
<dbReference type="EMBL" id="GL385404">
    <property type="protein sequence ID" value="EJT69414.1"/>
    <property type="molecule type" value="Genomic_DNA"/>
</dbReference>
<dbReference type="RefSeq" id="XP_009229199.1">
    <property type="nucleotide sequence ID" value="XM_009230935.1"/>
</dbReference>
<dbReference type="AlphaFoldDB" id="J3PHQ2"/>
<evidence type="ECO:0000313" key="2">
    <source>
        <dbReference type="EnsemblFungi" id="EJT69414"/>
    </source>
</evidence>
<sequence>MVKKTNASQRIMDANEVVSKVEAWQRALGYTFSDWHNGAASLNIGEVKISHSRHGKAISHAKKFQNVYEDGRKCVVDHLMGEHDIIPGPGQLLYHGLDRAGAQTIMPSPKIFATAARGLGIDGAILLGGKNARDDKVVASVVVAMLGVVALKGGKQQLAEALGRLGLYHGMSATERETARILWKGLDRVL</sequence>
<reference evidence="2" key="4">
    <citation type="journal article" date="2015" name="G3 (Bethesda)">
        <title>Genome sequences of three phytopathogenic species of the Magnaporthaceae family of fungi.</title>
        <authorList>
            <person name="Okagaki L.H."/>
            <person name="Nunes C.C."/>
            <person name="Sailsbery J."/>
            <person name="Clay B."/>
            <person name="Brown D."/>
            <person name="John T."/>
            <person name="Oh Y."/>
            <person name="Young N."/>
            <person name="Fitzgerald M."/>
            <person name="Haas B.J."/>
            <person name="Zeng Q."/>
            <person name="Young S."/>
            <person name="Adiconis X."/>
            <person name="Fan L."/>
            <person name="Levin J.Z."/>
            <person name="Mitchell T.K."/>
            <person name="Okubara P.A."/>
            <person name="Farman M.L."/>
            <person name="Kohn L.M."/>
            <person name="Birren B."/>
            <person name="Ma L.-J."/>
            <person name="Dean R.A."/>
        </authorList>
    </citation>
    <scope>NUCLEOTIDE SEQUENCE</scope>
    <source>
        <strain evidence="2">R3-111a-1</strain>
    </source>
</reference>
<reference evidence="2" key="5">
    <citation type="submission" date="2018-04" db="UniProtKB">
        <authorList>
            <consortium name="EnsemblFungi"/>
        </authorList>
    </citation>
    <scope>IDENTIFICATION</scope>
    <source>
        <strain evidence="2">R3-111a-1</strain>
    </source>
</reference>
<dbReference type="Proteomes" id="UP000006039">
    <property type="component" value="Unassembled WGS sequence"/>
</dbReference>